<dbReference type="FunFam" id="1.10.10.10:FF:000135">
    <property type="entry name" value="forkhead box protein G1"/>
    <property type="match status" value="1"/>
</dbReference>
<keyword evidence="12" id="KW-1185">Reference proteome</keyword>
<gene>
    <name evidence="11" type="primary">100637370</name>
</gene>
<evidence type="ECO:0000259" key="10">
    <source>
        <dbReference type="PROSITE" id="PS50039"/>
    </source>
</evidence>
<dbReference type="EnsemblMetazoa" id="Aqu2.1.38491_001">
    <property type="protein sequence ID" value="Aqu2.1.38491_001"/>
    <property type="gene ID" value="Aqu2.1.38491"/>
</dbReference>
<evidence type="ECO:0000256" key="7">
    <source>
        <dbReference type="ARBA" id="ARBA00034770"/>
    </source>
</evidence>
<keyword evidence="3 8" id="KW-0238">DNA-binding</keyword>
<dbReference type="InterPro" id="IPR018122">
    <property type="entry name" value="TF_fork_head_CS_1"/>
</dbReference>
<evidence type="ECO:0000256" key="3">
    <source>
        <dbReference type="ARBA" id="ARBA00023125"/>
    </source>
</evidence>
<reference evidence="12" key="1">
    <citation type="journal article" date="2010" name="Nature">
        <title>The Amphimedon queenslandica genome and the evolution of animal complexity.</title>
        <authorList>
            <person name="Srivastava M."/>
            <person name="Simakov O."/>
            <person name="Chapman J."/>
            <person name="Fahey B."/>
            <person name="Gauthier M.E."/>
            <person name="Mitros T."/>
            <person name="Richards G.S."/>
            <person name="Conaco C."/>
            <person name="Dacre M."/>
            <person name="Hellsten U."/>
            <person name="Larroux C."/>
            <person name="Putnam N.H."/>
            <person name="Stanke M."/>
            <person name="Adamska M."/>
            <person name="Darling A."/>
            <person name="Degnan S.M."/>
            <person name="Oakley T.H."/>
            <person name="Plachetzki D.C."/>
            <person name="Zhai Y."/>
            <person name="Adamski M."/>
            <person name="Calcino A."/>
            <person name="Cummins S.F."/>
            <person name="Goodstein D.M."/>
            <person name="Harris C."/>
            <person name="Jackson D.J."/>
            <person name="Leys S.P."/>
            <person name="Shu S."/>
            <person name="Woodcroft B.J."/>
            <person name="Vervoort M."/>
            <person name="Kosik K.S."/>
            <person name="Manning G."/>
            <person name="Degnan B.M."/>
            <person name="Rokhsar D.S."/>
        </authorList>
    </citation>
    <scope>NUCLEOTIDE SEQUENCE [LARGE SCALE GENOMIC DNA]</scope>
</reference>
<dbReference type="PROSITE" id="PS00657">
    <property type="entry name" value="FORK_HEAD_1"/>
    <property type="match status" value="1"/>
</dbReference>
<evidence type="ECO:0000256" key="6">
    <source>
        <dbReference type="ARBA" id="ARBA00023242"/>
    </source>
</evidence>
<keyword evidence="6 8" id="KW-0539">Nucleus</keyword>
<dbReference type="Pfam" id="PF00250">
    <property type="entry name" value="Forkhead"/>
    <property type="match status" value="1"/>
</dbReference>
<feature type="DNA-binding region" description="Fork-head" evidence="8">
    <location>
        <begin position="100"/>
        <end position="213"/>
    </location>
</feature>
<feature type="region of interest" description="Disordered" evidence="9">
    <location>
        <begin position="206"/>
        <end position="253"/>
    </location>
</feature>
<keyword evidence="4" id="KW-0010">Activator</keyword>
<dbReference type="EnsemblMetazoa" id="XM_019993667.1">
    <property type="protein sequence ID" value="XP_019849226.1"/>
    <property type="gene ID" value="LOC100637370"/>
</dbReference>
<feature type="region of interest" description="Disordered" evidence="9">
    <location>
        <begin position="44"/>
        <end position="69"/>
    </location>
</feature>
<keyword evidence="2" id="KW-0805">Transcription regulation</keyword>
<dbReference type="CDD" id="cd20023">
    <property type="entry name" value="FH_FOXJ1"/>
    <property type="match status" value="1"/>
</dbReference>
<evidence type="ECO:0000256" key="2">
    <source>
        <dbReference type="ARBA" id="ARBA00023015"/>
    </source>
</evidence>
<dbReference type="GO" id="GO:0005634">
    <property type="term" value="C:nucleus"/>
    <property type="evidence" value="ECO:0007669"/>
    <property type="project" value="UniProtKB-SubCell"/>
</dbReference>
<dbReference type="InterPro" id="IPR001766">
    <property type="entry name" value="Fork_head_dom"/>
</dbReference>
<dbReference type="InterPro" id="IPR036390">
    <property type="entry name" value="WH_DNA-bd_sf"/>
</dbReference>
<dbReference type="InterPro" id="IPR030456">
    <property type="entry name" value="TF_fork_head_CS_2"/>
</dbReference>
<keyword evidence="1" id="KW-0970">Cilium biogenesis/degradation</keyword>
<dbReference type="InterPro" id="IPR036388">
    <property type="entry name" value="WH-like_DNA-bd_sf"/>
</dbReference>
<feature type="compositionally biased region" description="Polar residues" evidence="9">
    <location>
        <begin position="239"/>
        <end position="250"/>
    </location>
</feature>
<dbReference type="STRING" id="400682.A0A1X7VEN3"/>
<name>A0A1X7VEN3_AMPQE</name>
<feature type="domain" description="Fork-head" evidence="10">
    <location>
        <begin position="100"/>
        <end position="213"/>
    </location>
</feature>
<dbReference type="AlphaFoldDB" id="A0A1X7VEN3"/>
<feature type="compositionally biased region" description="Basic and acidic residues" evidence="9">
    <location>
        <begin position="58"/>
        <end position="69"/>
    </location>
</feature>
<dbReference type="InterPro" id="IPR047513">
    <property type="entry name" value="FOXJ1"/>
</dbReference>
<dbReference type="InterPro" id="IPR047512">
    <property type="entry name" value="FH_FOXJ1"/>
</dbReference>
<dbReference type="GO" id="GO:0000981">
    <property type="term" value="F:DNA-binding transcription factor activity, RNA polymerase II-specific"/>
    <property type="evidence" value="ECO:0007669"/>
    <property type="project" value="TreeGrafter"/>
</dbReference>
<dbReference type="PANTHER" id="PTHR46805:SF1">
    <property type="entry name" value="FORKHEAD BOX PROTEIN J1"/>
    <property type="match status" value="1"/>
</dbReference>
<evidence type="ECO:0000256" key="1">
    <source>
        <dbReference type="ARBA" id="ARBA00022794"/>
    </source>
</evidence>
<dbReference type="Gene3D" id="1.10.10.10">
    <property type="entry name" value="Winged helix-like DNA-binding domain superfamily/Winged helix DNA-binding domain"/>
    <property type="match status" value="1"/>
</dbReference>
<accession>A0A1X7VEN3</accession>
<dbReference type="PROSITE" id="PS50039">
    <property type="entry name" value="FORK_HEAD_3"/>
    <property type="match status" value="1"/>
</dbReference>
<evidence type="ECO:0000256" key="9">
    <source>
        <dbReference type="SAM" id="MobiDB-lite"/>
    </source>
</evidence>
<feature type="compositionally biased region" description="Basic residues" evidence="9">
    <location>
        <begin position="207"/>
        <end position="216"/>
    </location>
</feature>
<dbReference type="Proteomes" id="UP000007879">
    <property type="component" value="Unassembled WGS sequence"/>
</dbReference>
<evidence type="ECO:0000256" key="8">
    <source>
        <dbReference type="PROSITE-ProRule" id="PRU00089"/>
    </source>
</evidence>
<keyword evidence="5" id="KW-0804">Transcription</keyword>
<dbReference type="PANTHER" id="PTHR46805">
    <property type="entry name" value="FORKHEAD BOX PROTEIN J1"/>
    <property type="match status" value="1"/>
</dbReference>
<reference evidence="11" key="2">
    <citation type="submission" date="2017-05" db="UniProtKB">
        <authorList>
            <consortium name="EnsemblMetazoa"/>
        </authorList>
    </citation>
    <scope>IDENTIFICATION</scope>
</reference>
<dbReference type="OrthoDB" id="10029558at2759"/>
<dbReference type="GO" id="GO:0000978">
    <property type="term" value="F:RNA polymerase II cis-regulatory region sequence-specific DNA binding"/>
    <property type="evidence" value="ECO:0007669"/>
    <property type="project" value="TreeGrafter"/>
</dbReference>
<comment type="similarity">
    <text evidence="7">Belongs to the FOXJ1 family.</text>
</comment>
<sequence>MMQATEAFALFHHNEGPIDNSLTSLNWLPDFQIPSIDKLVVQPRKDSISSSGGDSVFENEHEKMERPQEELLPLSPLKRCMNQTAEFEQNQWKYQDNPAKPPFSYTTIIYLAIRSSKNDKVTLGEIYQWIKDHFMYYRVAESTWQNSVRHNLSLNDFFIKIPRSEGDPGKGSFWKINPEYENVVTNEVEFQRIEGIQNSLRMFSGAKRGKSRRKLHSTSSNGSKPGSKETTPQKRRPKSTSAMQMGSNVPDTDHHLLSADLDWTTLLSSQKMLCSTCHEMLPHTCPASFGTPITGTETDPVYGCSPSIIPMSLSTDTSSIIPTTSSLNPLLNEIMTSQESPAQLLPPWAESRSESPNIGFEHPWAETLRDRSIQISPESGQSWMTSVGLPMSGYPHSSSGPVPAVATLM</sequence>
<comment type="subcellular location">
    <subcellularLocation>
        <location evidence="8">Nucleus</location>
    </subcellularLocation>
</comment>
<evidence type="ECO:0000256" key="4">
    <source>
        <dbReference type="ARBA" id="ARBA00023159"/>
    </source>
</evidence>
<protein>
    <recommendedName>
        <fullName evidence="10">Fork-head domain-containing protein</fullName>
    </recommendedName>
</protein>
<evidence type="ECO:0000313" key="11">
    <source>
        <dbReference type="EnsemblMetazoa" id="Aqu2.1.38491_001"/>
    </source>
</evidence>
<feature type="compositionally biased region" description="Polar residues" evidence="9">
    <location>
        <begin position="217"/>
        <end position="230"/>
    </location>
</feature>
<evidence type="ECO:0000256" key="5">
    <source>
        <dbReference type="ARBA" id="ARBA00023163"/>
    </source>
</evidence>
<organism evidence="11">
    <name type="scientific">Amphimedon queenslandica</name>
    <name type="common">Sponge</name>
    <dbReference type="NCBI Taxonomy" id="400682"/>
    <lineage>
        <taxon>Eukaryota</taxon>
        <taxon>Metazoa</taxon>
        <taxon>Porifera</taxon>
        <taxon>Demospongiae</taxon>
        <taxon>Heteroscleromorpha</taxon>
        <taxon>Haplosclerida</taxon>
        <taxon>Niphatidae</taxon>
        <taxon>Amphimedon</taxon>
    </lineage>
</organism>
<evidence type="ECO:0000313" key="12">
    <source>
        <dbReference type="Proteomes" id="UP000007879"/>
    </source>
</evidence>
<proteinExistence type="inferred from homology"/>
<dbReference type="InParanoid" id="A0A1X7VEN3"/>
<dbReference type="PROSITE" id="PS00658">
    <property type="entry name" value="FORK_HEAD_2"/>
    <property type="match status" value="1"/>
</dbReference>
<dbReference type="SUPFAM" id="SSF46785">
    <property type="entry name" value="Winged helix' DNA-binding domain"/>
    <property type="match status" value="1"/>
</dbReference>
<dbReference type="PRINTS" id="PR00053">
    <property type="entry name" value="FORKHEAD"/>
</dbReference>
<dbReference type="GO" id="GO:0030030">
    <property type="term" value="P:cell projection organization"/>
    <property type="evidence" value="ECO:0007669"/>
    <property type="project" value="UniProtKB-KW"/>
</dbReference>
<dbReference type="SMART" id="SM00339">
    <property type="entry name" value="FH"/>
    <property type="match status" value="1"/>
</dbReference>